<dbReference type="EMBL" id="VANU01000004">
    <property type="protein sequence ID" value="TLP37665.1"/>
    <property type="molecule type" value="Genomic_DNA"/>
</dbReference>
<evidence type="ECO:0000313" key="1">
    <source>
        <dbReference type="EMBL" id="TLP37665.1"/>
    </source>
</evidence>
<proteinExistence type="predicted"/>
<organism evidence="1 2">
    <name type="scientific">Arcobacter arenosus</name>
    <dbReference type="NCBI Taxonomy" id="2576037"/>
    <lineage>
        <taxon>Bacteria</taxon>
        <taxon>Pseudomonadati</taxon>
        <taxon>Campylobacterota</taxon>
        <taxon>Epsilonproteobacteria</taxon>
        <taxon>Campylobacterales</taxon>
        <taxon>Arcobacteraceae</taxon>
        <taxon>Arcobacter</taxon>
    </lineage>
</organism>
<accession>A0A5R8XZV1</accession>
<evidence type="ECO:0000313" key="2">
    <source>
        <dbReference type="Proteomes" id="UP000308901"/>
    </source>
</evidence>
<dbReference type="RefSeq" id="WP_138152845.1">
    <property type="nucleotide sequence ID" value="NZ_VANU01000004.1"/>
</dbReference>
<dbReference type="OrthoDB" id="5365976at2"/>
<dbReference type="Proteomes" id="UP000308901">
    <property type="component" value="Unassembled WGS sequence"/>
</dbReference>
<sequence>MKISKNFNRYDSTISPNYDVQRNSKTNNVSTIKSFLEAFRIDLSARARASSEINDPSIKFPTYNEDVLQYNQNLKLIYKP</sequence>
<reference evidence="1 2" key="1">
    <citation type="submission" date="2019-05" db="EMBL/GenBank/DDBJ databases">
        <title>Arcobacter sp. nov., isolated from sea sediment.</title>
        <authorList>
            <person name="Kim W."/>
        </authorList>
    </citation>
    <scope>NUCLEOTIDE SEQUENCE [LARGE SCALE GENOMIC DNA]</scope>
    <source>
        <strain evidence="1 2">CAU 1517</strain>
    </source>
</reference>
<gene>
    <name evidence="1" type="ORF">FDK22_10125</name>
</gene>
<comment type="caution">
    <text evidence="1">The sequence shown here is derived from an EMBL/GenBank/DDBJ whole genome shotgun (WGS) entry which is preliminary data.</text>
</comment>
<protein>
    <submittedName>
        <fullName evidence="1">Uncharacterized protein</fullName>
    </submittedName>
</protein>
<dbReference type="AlphaFoldDB" id="A0A5R8XZV1"/>
<keyword evidence="2" id="KW-1185">Reference proteome</keyword>
<name>A0A5R8XZV1_9BACT</name>